<proteinExistence type="predicted"/>
<comment type="caution">
    <text evidence="1">The sequence shown here is derived from an EMBL/GenBank/DDBJ whole genome shotgun (WGS) entry which is preliminary data.</text>
</comment>
<name>A0ABT8ZVI2_9SPHN</name>
<protein>
    <submittedName>
        <fullName evidence="1">Uncharacterized protein</fullName>
    </submittedName>
</protein>
<evidence type="ECO:0000313" key="1">
    <source>
        <dbReference type="EMBL" id="MDO7841585.1"/>
    </source>
</evidence>
<keyword evidence="2" id="KW-1185">Reference proteome</keyword>
<organism evidence="1 2">
    <name type="scientific">Sphingomonas immobilis</name>
    <dbReference type="NCBI Taxonomy" id="3063997"/>
    <lineage>
        <taxon>Bacteria</taxon>
        <taxon>Pseudomonadati</taxon>
        <taxon>Pseudomonadota</taxon>
        <taxon>Alphaproteobacteria</taxon>
        <taxon>Sphingomonadales</taxon>
        <taxon>Sphingomonadaceae</taxon>
        <taxon>Sphingomonas</taxon>
    </lineage>
</organism>
<dbReference type="EMBL" id="JAUQSZ010000002">
    <property type="protein sequence ID" value="MDO7841585.1"/>
    <property type="molecule type" value="Genomic_DNA"/>
</dbReference>
<evidence type="ECO:0000313" key="2">
    <source>
        <dbReference type="Proteomes" id="UP001176468"/>
    </source>
</evidence>
<reference evidence="1" key="1">
    <citation type="submission" date="2023-07" db="EMBL/GenBank/DDBJ databases">
        <authorList>
            <person name="Kim M.K."/>
        </authorList>
    </citation>
    <scope>NUCLEOTIDE SEQUENCE</scope>
    <source>
        <strain evidence="1">CA1-15</strain>
    </source>
</reference>
<gene>
    <name evidence="1" type="ORF">Q5H94_04555</name>
</gene>
<sequence>MSGVDGSWEIVVRTPIGDQRATVAITSAGNGFSAVVSGAMGSLDVDGGVIEGDTLRWQMKTKVPMPMTLDCTATVEGDAMTGSVSAGGFGNFPMSGSRVS</sequence>
<dbReference type="Proteomes" id="UP001176468">
    <property type="component" value="Unassembled WGS sequence"/>
</dbReference>
<accession>A0ABT8ZVI2</accession>